<accession>A0ABY4BPL0</accession>
<protein>
    <submittedName>
        <fullName evidence="2">Uncharacterized protein</fullName>
    </submittedName>
</protein>
<name>A0ABY4BPL0_9FLAO</name>
<evidence type="ECO:0000313" key="4">
    <source>
        <dbReference type="Proteomes" id="UP000831460"/>
    </source>
</evidence>
<dbReference type="RefSeq" id="WP_243548255.1">
    <property type="nucleotide sequence ID" value="NZ_CP094532.1"/>
</dbReference>
<dbReference type="Proteomes" id="UP000831460">
    <property type="component" value="Chromosome"/>
</dbReference>
<keyword evidence="4" id="KW-1185">Reference proteome</keyword>
<organism evidence="2 4">
    <name type="scientific">Chryseobacterium suipulveris</name>
    <dbReference type="NCBI Taxonomy" id="2929800"/>
    <lineage>
        <taxon>Bacteria</taxon>
        <taxon>Pseudomonadati</taxon>
        <taxon>Bacteroidota</taxon>
        <taxon>Flavobacteriia</taxon>
        <taxon>Flavobacteriales</taxon>
        <taxon>Weeksellaceae</taxon>
        <taxon>Chryseobacterium group</taxon>
        <taxon>Chryseobacterium</taxon>
    </lineage>
</organism>
<gene>
    <name evidence="2" type="ORF">MTP09_00355</name>
    <name evidence="3" type="ORF">MTP09_00965</name>
    <name evidence="1" type="ORF">MTP09_09935</name>
</gene>
<evidence type="ECO:0000313" key="2">
    <source>
        <dbReference type="EMBL" id="UOE41133.1"/>
    </source>
</evidence>
<dbReference type="EMBL" id="CP094532">
    <property type="protein sequence ID" value="UOE41245.1"/>
    <property type="molecule type" value="Genomic_DNA"/>
</dbReference>
<dbReference type="EMBL" id="CP094532">
    <property type="protein sequence ID" value="UOE41133.1"/>
    <property type="molecule type" value="Genomic_DNA"/>
</dbReference>
<evidence type="ECO:0000313" key="3">
    <source>
        <dbReference type="EMBL" id="UOE41245.1"/>
    </source>
</evidence>
<dbReference type="EMBL" id="CP094532">
    <property type="protein sequence ID" value="UOE40231.1"/>
    <property type="molecule type" value="Genomic_DNA"/>
</dbReference>
<proteinExistence type="predicted"/>
<reference evidence="2 4" key="1">
    <citation type="submission" date="2022-03" db="EMBL/GenBank/DDBJ databases">
        <title>Chryseobacterium sp. isolated from particulate matters in swine house.</title>
        <authorList>
            <person name="Won M."/>
            <person name="Kim S.-J."/>
            <person name="Kwon S.-W."/>
        </authorList>
    </citation>
    <scope>NUCLEOTIDE SEQUENCE [LARGE SCALE GENOMIC DNA]</scope>
    <source>
        <strain evidence="2 4">SC2-2</strain>
    </source>
</reference>
<evidence type="ECO:0000313" key="1">
    <source>
        <dbReference type="EMBL" id="UOE40231.1"/>
    </source>
</evidence>
<sequence>MSEKSKKIVVGVVEVWIPFRGENRKARGGSSVRTAGFTLRLKTNP</sequence>